<dbReference type="InterPro" id="IPR002912">
    <property type="entry name" value="ACT_dom"/>
</dbReference>
<protein>
    <recommendedName>
        <fullName evidence="6 14">Aspartokinase</fullName>
        <ecNumber evidence="5 14">2.7.2.4</ecNumber>
    </recommendedName>
</protein>
<evidence type="ECO:0000256" key="4">
    <source>
        <dbReference type="ARBA" id="ARBA00010122"/>
    </source>
</evidence>
<dbReference type="InterPro" id="IPR041740">
    <property type="entry name" value="AKii-LysC-BS"/>
</dbReference>
<dbReference type="InterPro" id="IPR001048">
    <property type="entry name" value="Asp/Glu/Uridylate_kinase"/>
</dbReference>
<evidence type="ECO:0000256" key="9">
    <source>
        <dbReference type="ARBA" id="ARBA00022741"/>
    </source>
</evidence>
<keyword evidence="18" id="KW-1185">Reference proteome</keyword>
<evidence type="ECO:0000313" key="17">
    <source>
        <dbReference type="EMBL" id="MDP1028547.1"/>
    </source>
</evidence>
<evidence type="ECO:0000256" key="7">
    <source>
        <dbReference type="ARBA" id="ARBA00022605"/>
    </source>
</evidence>
<dbReference type="EC" id="2.7.2.4" evidence="5 14"/>
<keyword evidence="8 14" id="KW-0808">Transferase</keyword>
<dbReference type="EMBL" id="JAUUDS010000010">
    <property type="protein sequence ID" value="MDP1028547.1"/>
    <property type="molecule type" value="Genomic_DNA"/>
</dbReference>
<evidence type="ECO:0000256" key="8">
    <source>
        <dbReference type="ARBA" id="ARBA00022679"/>
    </source>
</evidence>
<feature type="domain" description="ACT" evidence="16">
    <location>
        <begin position="278"/>
        <end position="354"/>
    </location>
</feature>
<evidence type="ECO:0000256" key="14">
    <source>
        <dbReference type="RuleBase" id="RU003448"/>
    </source>
</evidence>
<comment type="pathway">
    <text evidence="1 15">Amino-acid biosynthesis; L-lysine biosynthesis via DAP pathway; (S)-tetrahydrodipicolinate from L-aspartate: step 1/4.</text>
</comment>
<dbReference type="CDD" id="cd04261">
    <property type="entry name" value="AAK_AKii-LysC-BS"/>
    <property type="match status" value="1"/>
</dbReference>
<dbReference type="InterPro" id="IPR054352">
    <property type="entry name" value="ACT_Aspartokinase"/>
</dbReference>
<dbReference type="CDD" id="cd04913">
    <property type="entry name" value="ACT_AKii-LysC-BS-like_1"/>
    <property type="match status" value="1"/>
</dbReference>
<dbReference type="Pfam" id="PF01842">
    <property type="entry name" value="ACT"/>
    <property type="match status" value="1"/>
</dbReference>
<dbReference type="NCBIfam" id="NF005154">
    <property type="entry name" value="PRK06635.1-2"/>
    <property type="match status" value="1"/>
</dbReference>
<keyword evidence="7 15" id="KW-0028">Amino-acid biosynthesis</keyword>
<feature type="domain" description="ACT" evidence="16">
    <location>
        <begin position="359"/>
        <end position="423"/>
    </location>
</feature>
<dbReference type="Gene3D" id="3.30.2130.10">
    <property type="entry name" value="VC0802-like"/>
    <property type="match status" value="1"/>
</dbReference>
<keyword evidence="11" id="KW-0067">ATP-binding</keyword>
<dbReference type="InterPro" id="IPR045865">
    <property type="entry name" value="ACT-like_dom_sf"/>
</dbReference>
<dbReference type="Pfam" id="PF22468">
    <property type="entry name" value="ACT_9"/>
    <property type="match status" value="1"/>
</dbReference>
<sequence length="423" mass="44797">MARIVMKFGGTSMAGIERIRAVAARVKREVEAGNQVAVVVSAMAGETDRLVGFCREASSLYDPREYDVVVSSGEQVTSGLLAIALQAIGVPARSWLGWQLPIHTSDAFSRARIGTIDTAALDESLMRGEVAVIPGFQGVADGDRITTLGRGGSDTSAVAVAAAMKAERCDIYTDVDGVYTTDPRIVPRARKLARVTYEEMLELASVGAKVLQTRSVGLAMKEQVRVQVLSSFTGEDAPMADTLPGTMIVGENELWEEIADVERQLITGIAHDKNEAKITLASVPDKPGAVASIFAPLADAGINVDMIVQNVAHSTGSTDVTFTVPAADLPRSLDVLGQAKATIGYEKLVHDTRVAKISVVGVGMRSHAGVASTMFTTLGERGINIQAITTSEIKVSVLIEEDYTELAVRVLHTAYGLDAEVAA</sequence>
<evidence type="ECO:0000256" key="3">
    <source>
        <dbReference type="ARBA" id="ARBA00005139"/>
    </source>
</evidence>
<dbReference type="Pfam" id="PF00696">
    <property type="entry name" value="AA_kinase"/>
    <property type="match status" value="1"/>
</dbReference>
<reference evidence="17 18" key="1">
    <citation type="submission" date="2023-07" db="EMBL/GenBank/DDBJ databases">
        <authorList>
            <person name="Kim M.K."/>
        </authorList>
    </citation>
    <scope>NUCLEOTIDE SEQUENCE [LARGE SCALE GENOMIC DNA]</scope>
    <source>
        <strain evidence="17 18">KR1UV-12</strain>
    </source>
</reference>
<evidence type="ECO:0000256" key="13">
    <source>
        <dbReference type="ARBA" id="ARBA00047872"/>
    </source>
</evidence>
<evidence type="ECO:0000313" key="18">
    <source>
        <dbReference type="Proteomes" id="UP001230685"/>
    </source>
</evidence>
<dbReference type="PIRSF" id="PIRSF000726">
    <property type="entry name" value="Asp_kin"/>
    <property type="match status" value="1"/>
</dbReference>
<evidence type="ECO:0000256" key="2">
    <source>
        <dbReference type="ARBA" id="ARBA00004986"/>
    </source>
</evidence>
<dbReference type="GO" id="GO:0004072">
    <property type="term" value="F:aspartate kinase activity"/>
    <property type="evidence" value="ECO:0007669"/>
    <property type="project" value="UniProtKB-EC"/>
</dbReference>
<comment type="caution">
    <text evidence="17">The sequence shown here is derived from an EMBL/GenBank/DDBJ whole genome shotgun (WGS) entry which is preliminary data.</text>
</comment>
<keyword evidence="9" id="KW-0547">Nucleotide-binding</keyword>
<accession>A0ABT9ENK9</accession>
<evidence type="ECO:0000256" key="10">
    <source>
        <dbReference type="ARBA" id="ARBA00022777"/>
    </source>
</evidence>
<keyword evidence="10 14" id="KW-0418">Kinase</keyword>
<dbReference type="CDD" id="cd04936">
    <property type="entry name" value="ACT_AKii-LysC-BS-like_2"/>
    <property type="match status" value="1"/>
</dbReference>
<gene>
    <name evidence="17" type="ORF">Q5H91_15090</name>
</gene>
<dbReference type="InterPro" id="IPR018042">
    <property type="entry name" value="Aspartate_kinase_CS"/>
</dbReference>
<dbReference type="PROSITE" id="PS00324">
    <property type="entry name" value="ASPARTOKINASE"/>
    <property type="match status" value="1"/>
</dbReference>
<comment type="catalytic activity">
    <reaction evidence="13 14">
        <text>L-aspartate + ATP = 4-phospho-L-aspartate + ADP</text>
        <dbReference type="Rhea" id="RHEA:23776"/>
        <dbReference type="ChEBI" id="CHEBI:29991"/>
        <dbReference type="ChEBI" id="CHEBI:30616"/>
        <dbReference type="ChEBI" id="CHEBI:57535"/>
        <dbReference type="ChEBI" id="CHEBI:456216"/>
        <dbReference type="EC" id="2.7.2.4"/>
    </reaction>
</comment>
<dbReference type="InterPro" id="IPR036393">
    <property type="entry name" value="AceGlu_kinase-like_sf"/>
</dbReference>
<evidence type="ECO:0000256" key="12">
    <source>
        <dbReference type="ARBA" id="ARBA00023154"/>
    </source>
</evidence>
<dbReference type="PROSITE" id="PS51671">
    <property type="entry name" value="ACT"/>
    <property type="match status" value="2"/>
</dbReference>
<evidence type="ECO:0000256" key="1">
    <source>
        <dbReference type="ARBA" id="ARBA00004766"/>
    </source>
</evidence>
<evidence type="ECO:0000256" key="5">
    <source>
        <dbReference type="ARBA" id="ARBA00013059"/>
    </source>
</evidence>
<comment type="pathway">
    <text evidence="2 15">Amino-acid biosynthesis; L-methionine biosynthesis via de novo pathway; L-homoserine from L-aspartate: step 1/3.</text>
</comment>
<evidence type="ECO:0000259" key="16">
    <source>
        <dbReference type="PROSITE" id="PS51671"/>
    </source>
</evidence>
<dbReference type="InterPro" id="IPR005260">
    <property type="entry name" value="Asp_kin_monofn"/>
</dbReference>
<dbReference type="NCBIfam" id="TIGR00657">
    <property type="entry name" value="asp_kinases"/>
    <property type="match status" value="1"/>
</dbReference>
<proteinExistence type="inferred from homology"/>
<dbReference type="Gene3D" id="3.40.1160.10">
    <property type="entry name" value="Acetylglutamate kinase-like"/>
    <property type="match status" value="1"/>
</dbReference>
<dbReference type="NCBIfam" id="NF005155">
    <property type="entry name" value="PRK06635.1-4"/>
    <property type="match status" value="1"/>
</dbReference>
<evidence type="ECO:0000256" key="11">
    <source>
        <dbReference type="ARBA" id="ARBA00022840"/>
    </source>
</evidence>
<dbReference type="RefSeq" id="WP_305174274.1">
    <property type="nucleotide sequence ID" value="NZ_JAUUDS010000010.1"/>
</dbReference>
<dbReference type="PANTHER" id="PTHR21499:SF3">
    <property type="entry name" value="ASPARTOKINASE"/>
    <property type="match status" value="1"/>
</dbReference>
<dbReference type="PANTHER" id="PTHR21499">
    <property type="entry name" value="ASPARTATE KINASE"/>
    <property type="match status" value="1"/>
</dbReference>
<comment type="similarity">
    <text evidence="4 14">Belongs to the aspartokinase family.</text>
</comment>
<dbReference type="SUPFAM" id="SSF53633">
    <property type="entry name" value="Carbamate kinase-like"/>
    <property type="match status" value="1"/>
</dbReference>
<evidence type="ECO:0000256" key="15">
    <source>
        <dbReference type="RuleBase" id="RU004249"/>
    </source>
</evidence>
<comment type="pathway">
    <text evidence="3 15">Amino-acid biosynthesis; L-threonine biosynthesis; L-threonine from L-aspartate: step 1/5.</text>
</comment>
<dbReference type="SUPFAM" id="SSF55021">
    <property type="entry name" value="ACT-like"/>
    <property type="match status" value="2"/>
</dbReference>
<dbReference type="Proteomes" id="UP001230685">
    <property type="component" value="Unassembled WGS sequence"/>
</dbReference>
<organism evidence="17 18">
    <name type="scientific">Sphingomonas aurea</name>
    <dbReference type="NCBI Taxonomy" id="3063994"/>
    <lineage>
        <taxon>Bacteria</taxon>
        <taxon>Pseudomonadati</taxon>
        <taxon>Pseudomonadota</taxon>
        <taxon>Alphaproteobacteria</taxon>
        <taxon>Sphingomonadales</taxon>
        <taxon>Sphingomonadaceae</taxon>
        <taxon>Sphingomonas</taxon>
    </lineage>
</organism>
<name>A0ABT9ENK9_9SPHN</name>
<evidence type="ECO:0000256" key="6">
    <source>
        <dbReference type="ARBA" id="ARBA00016273"/>
    </source>
</evidence>
<dbReference type="InterPro" id="IPR001341">
    <property type="entry name" value="Asp_kinase"/>
</dbReference>
<keyword evidence="12" id="KW-0457">Lysine biosynthesis</keyword>